<dbReference type="Proteomes" id="UP001596473">
    <property type="component" value="Unassembled WGS sequence"/>
</dbReference>
<gene>
    <name evidence="8" type="ORF">ACFQNF_00770</name>
</gene>
<keyword evidence="4" id="KW-0547">Nucleotide-binding</keyword>
<dbReference type="InterPro" id="IPR017871">
    <property type="entry name" value="ABC_transporter-like_CS"/>
</dbReference>
<dbReference type="PANTHER" id="PTHR43820:SF4">
    <property type="entry name" value="HIGH-AFFINITY BRANCHED-CHAIN AMINO ACID TRANSPORT ATP-BINDING PROTEIN LIVF"/>
    <property type="match status" value="1"/>
</dbReference>
<name>A0ABW2QRP0_9NEIS</name>
<protein>
    <submittedName>
        <fullName evidence="8">ABC transporter ATP-binding protein</fullName>
    </submittedName>
</protein>
<evidence type="ECO:0000256" key="6">
    <source>
        <dbReference type="ARBA" id="ARBA00022970"/>
    </source>
</evidence>
<evidence type="ECO:0000313" key="9">
    <source>
        <dbReference type="Proteomes" id="UP001596473"/>
    </source>
</evidence>
<evidence type="ECO:0000256" key="2">
    <source>
        <dbReference type="ARBA" id="ARBA00022448"/>
    </source>
</evidence>
<keyword evidence="3" id="KW-1003">Cell membrane</keyword>
<dbReference type="CDD" id="cd03224">
    <property type="entry name" value="ABC_TM1139_LivF_branched"/>
    <property type="match status" value="1"/>
</dbReference>
<dbReference type="InterPro" id="IPR027417">
    <property type="entry name" value="P-loop_NTPase"/>
</dbReference>
<sequence>MDTNTLYVADLVLKRGGKPVLHGVSLNIQAGAVTALLGANGAGKSSLVLAIAGAIELSSGDIKHKNQPLSGLRPEQIRKRGVAIVPEGHQVLSELSVLDNLRAAGSACSTRKLQSEIARVLDIFPELNAKLNTRGGDLSGGQKQMVSISQALIAAPQFLLIDELSLGLAPAVVKRLAEVVRQIAESGVGVLLIEQFTNIALGLAQHAYVMEHGRIVFSGSSQQLRDDPSILHSAYLA</sequence>
<dbReference type="Pfam" id="PF00005">
    <property type="entry name" value="ABC_tran"/>
    <property type="match status" value="1"/>
</dbReference>
<comment type="caution">
    <text evidence="8">The sequence shown here is derived from an EMBL/GenBank/DDBJ whole genome shotgun (WGS) entry which is preliminary data.</text>
</comment>
<accession>A0ABW2QRP0</accession>
<feature type="domain" description="ABC transporter" evidence="7">
    <location>
        <begin position="6"/>
        <end position="237"/>
    </location>
</feature>
<evidence type="ECO:0000313" key="8">
    <source>
        <dbReference type="EMBL" id="MFC7418411.1"/>
    </source>
</evidence>
<keyword evidence="2" id="KW-0813">Transport</keyword>
<reference evidence="9" key="1">
    <citation type="journal article" date="2019" name="Int. J. Syst. Evol. Microbiol.">
        <title>The Global Catalogue of Microorganisms (GCM) 10K type strain sequencing project: providing services to taxonomists for standard genome sequencing and annotation.</title>
        <authorList>
            <consortium name="The Broad Institute Genomics Platform"/>
            <consortium name="The Broad Institute Genome Sequencing Center for Infectious Disease"/>
            <person name="Wu L."/>
            <person name="Ma J."/>
        </authorList>
    </citation>
    <scope>NUCLEOTIDE SEQUENCE [LARGE SCALE GENOMIC DNA]</scope>
    <source>
        <strain evidence="9">CCUG 62945</strain>
    </source>
</reference>
<keyword evidence="6" id="KW-0029">Amino-acid transport</keyword>
<dbReference type="InterPro" id="IPR052156">
    <property type="entry name" value="BCAA_Transport_ATP-bd_LivF"/>
</dbReference>
<dbReference type="InterPro" id="IPR003439">
    <property type="entry name" value="ABC_transporter-like_ATP-bd"/>
</dbReference>
<evidence type="ECO:0000256" key="4">
    <source>
        <dbReference type="ARBA" id="ARBA00022741"/>
    </source>
</evidence>
<evidence type="ECO:0000256" key="3">
    <source>
        <dbReference type="ARBA" id="ARBA00022475"/>
    </source>
</evidence>
<dbReference type="PROSITE" id="PS50893">
    <property type="entry name" value="ABC_TRANSPORTER_2"/>
    <property type="match status" value="1"/>
</dbReference>
<keyword evidence="5 8" id="KW-0067">ATP-binding</keyword>
<dbReference type="SUPFAM" id="SSF52540">
    <property type="entry name" value="P-loop containing nucleoside triphosphate hydrolases"/>
    <property type="match status" value="1"/>
</dbReference>
<dbReference type="GO" id="GO:0005524">
    <property type="term" value="F:ATP binding"/>
    <property type="evidence" value="ECO:0007669"/>
    <property type="project" value="UniProtKB-KW"/>
</dbReference>
<dbReference type="SMART" id="SM00382">
    <property type="entry name" value="AAA"/>
    <property type="match status" value="1"/>
</dbReference>
<keyword evidence="9" id="KW-1185">Reference proteome</keyword>
<evidence type="ECO:0000256" key="5">
    <source>
        <dbReference type="ARBA" id="ARBA00022840"/>
    </source>
</evidence>
<keyword evidence="3" id="KW-0472">Membrane</keyword>
<dbReference type="InterPro" id="IPR003593">
    <property type="entry name" value="AAA+_ATPase"/>
</dbReference>
<dbReference type="PANTHER" id="PTHR43820">
    <property type="entry name" value="HIGH-AFFINITY BRANCHED-CHAIN AMINO ACID TRANSPORT ATP-BINDING PROTEIN LIVF"/>
    <property type="match status" value="1"/>
</dbReference>
<evidence type="ECO:0000256" key="1">
    <source>
        <dbReference type="ARBA" id="ARBA00005417"/>
    </source>
</evidence>
<comment type="similarity">
    <text evidence="1">Belongs to the ABC transporter superfamily.</text>
</comment>
<organism evidence="8 9">
    <name type="scientific">Iodobacter arcticus</name>
    <dbReference type="NCBI Taxonomy" id="590593"/>
    <lineage>
        <taxon>Bacteria</taxon>
        <taxon>Pseudomonadati</taxon>
        <taxon>Pseudomonadota</taxon>
        <taxon>Betaproteobacteria</taxon>
        <taxon>Neisseriales</taxon>
        <taxon>Chitinibacteraceae</taxon>
        <taxon>Iodobacter</taxon>
    </lineage>
</organism>
<proteinExistence type="inferred from homology"/>
<evidence type="ECO:0000259" key="7">
    <source>
        <dbReference type="PROSITE" id="PS50893"/>
    </source>
</evidence>
<dbReference type="RefSeq" id="WP_380185383.1">
    <property type="nucleotide sequence ID" value="NZ_JBHTBQ010000001.1"/>
</dbReference>
<dbReference type="Gene3D" id="3.40.50.300">
    <property type="entry name" value="P-loop containing nucleotide triphosphate hydrolases"/>
    <property type="match status" value="1"/>
</dbReference>
<dbReference type="PROSITE" id="PS00211">
    <property type="entry name" value="ABC_TRANSPORTER_1"/>
    <property type="match status" value="1"/>
</dbReference>
<dbReference type="EMBL" id="JBHTBQ010000001">
    <property type="protein sequence ID" value="MFC7418411.1"/>
    <property type="molecule type" value="Genomic_DNA"/>
</dbReference>